<keyword evidence="5" id="KW-0547">Nucleotide-binding</keyword>
<dbReference type="Pfam" id="PF00512">
    <property type="entry name" value="HisKA"/>
    <property type="match status" value="1"/>
</dbReference>
<dbReference type="InterPro" id="IPR001610">
    <property type="entry name" value="PAC"/>
</dbReference>
<dbReference type="InterPro" id="IPR001789">
    <property type="entry name" value="Sig_transdc_resp-reg_receiver"/>
</dbReference>
<dbReference type="InterPro" id="IPR003661">
    <property type="entry name" value="HisK_dim/P_dom"/>
</dbReference>
<dbReference type="RefSeq" id="WP_169810353.1">
    <property type="nucleotide sequence ID" value="NZ_FTNK01000013.1"/>
</dbReference>
<dbReference type="CDD" id="cd17546">
    <property type="entry name" value="REC_hyHK_CKI1_RcsC-like"/>
    <property type="match status" value="1"/>
</dbReference>
<dbReference type="EMBL" id="FTNK01000013">
    <property type="protein sequence ID" value="SIR41920.1"/>
    <property type="molecule type" value="Genomic_DNA"/>
</dbReference>
<dbReference type="Pfam" id="PF08447">
    <property type="entry name" value="PAS_3"/>
    <property type="match status" value="2"/>
</dbReference>
<feature type="domain" description="Response regulatory" evidence="11">
    <location>
        <begin position="759"/>
        <end position="876"/>
    </location>
</feature>
<evidence type="ECO:0000259" key="13">
    <source>
        <dbReference type="PROSITE" id="PS50113"/>
    </source>
</evidence>
<dbReference type="InterPro" id="IPR036890">
    <property type="entry name" value="HATPase_C_sf"/>
</dbReference>
<dbReference type="SMART" id="SM00448">
    <property type="entry name" value="REC"/>
    <property type="match status" value="1"/>
</dbReference>
<feature type="domain" description="PAC" evidence="13">
    <location>
        <begin position="324"/>
        <end position="376"/>
    </location>
</feature>
<dbReference type="Gene3D" id="3.30.450.20">
    <property type="entry name" value="PAS domain"/>
    <property type="match status" value="4"/>
</dbReference>
<dbReference type="InterPro" id="IPR011006">
    <property type="entry name" value="CheY-like_superfamily"/>
</dbReference>
<proteinExistence type="predicted"/>
<dbReference type="PANTHER" id="PTHR45339">
    <property type="entry name" value="HYBRID SIGNAL TRANSDUCTION HISTIDINE KINASE J"/>
    <property type="match status" value="1"/>
</dbReference>
<evidence type="ECO:0000256" key="9">
    <source>
        <dbReference type="PROSITE-ProRule" id="PRU00169"/>
    </source>
</evidence>
<keyword evidence="4" id="KW-0808">Transferase</keyword>
<evidence type="ECO:0000313" key="15">
    <source>
        <dbReference type="Proteomes" id="UP000186666"/>
    </source>
</evidence>
<sequence length="877" mass="99880">MQSKHSEQHSLYERVFASAPTGIAVVTEDGKWVNVNPTWCQLFGYSIEELMKLKLKDITFPEDWNLEQKELQQVFGGQSSSCSLERRYLHKDGTIIWASVHISALKDESTGEILYFIIHIIDISCEKEAEEQLLYTKKLFQLVSQNTQDIIYCCEPDGHCLYCSPSIQGLLGYSPEEMLHKNAIDLIYPDDLQALKQKNVLENGLRQFRVRHRNGKYLWFEGSFNASPNEDGVMNIMAVGRDITQRKRSEHIIAESQRIALMGSWEWDIEHHQLIFSEQMLEVYHWDAKEVGQQSLDILDLVHGDEQQRFKESIAKVLHEGSELCFEFQYIQADGIVRYLHLRGVLALDENGNTTRMNGTVQDITDRKMVELKLQEMLERYTSLKKYNYDAVISLDLEGNIMNSNARAQELTGYCVNEMAGLSISNIIGIQHVQSIFAYSMNDVIIENNIESIFHKSGHRVDVLVTIVPIIINEENVGFYILIKDITEQKKLLIAKETAESMNKAKSEFLTIMSHEIRTPMNGVIGMAELLLETTQLDAQQKEYLEIIRKSGDGLLGIINDILDLSKIESGKVILQEKDVDVRSCIADILDVLSPTAGEKKLNMSYWVNPNVPASFIGDTDRLKQVLMNLIGNAVKFTFSGDITINVDLISRNYNDTELKFVIKDTGIGIPQDKVKQLFEPFSQVDHFMTRNYEGTGLGLAISKKIVELMGGTISLEDLDEVGATFVFTIHLKNSHVNVEATDTRLIYIDHKESEPSLRILIAEDNEINQLVLQKMLEKQGHTTQIVSNGHEVIQQLAYERYDIIFMDVQMPEMNGFEATAIIREKISPELCPIIIAVTANALKGDREKCLDARMDNYISKPIKTVVLREVIAEYFR</sequence>
<dbReference type="Pfam" id="PF13426">
    <property type="entry name" value="PAS_9"/>
    <property type="match status" value="2"/>
</dbReference>
<evidence type="ECO:0000256" key="6">
    <source>
        <dbReference type="ARBA" id="ARBA00022777"/>
    </source>
</evidence>
<dbReference type="SMART" id="SM00086">
    <property type="entry name" value="PAC"/>
    <property type="match status" value="4"/>
</dbReference>
<protein>
    <recommendedName>
        <fullName evidence="2">histidine kinase</fullName>
        <ecNumber evidence="2">2.7.13.3</ecNumber>
    </recommendedName>
</protein>
<dbReference type="Gene3D" id="1.10.287.130">
    <property type="match status" value="1"/>
</dbReference>
<dbReference type="PANTHER" id="PTHR45339:SF1">
    <property type="entry name" value="HYBRID SIGNAL TRANSDUCTION HISTIDINE KINASE J"/>
    <property type="match status" value="1"/>
</dbReference>
<dbReference type="InterPro" id="IPR003594">
    <property type="entry name" value="HATPase_dom"/>
</dbReference>
<evidence type="ECO:0000259" key="11">
    <source>
        <dbReference type="PROSITE" id="PS50110"/>
    </source>
</evidence>
<name>A0ABY1K8T4_9BACL</name>
<dbReference type="SUPFAM" id="SSF55785">
    <property type="entry name" value="PYP-like sensor domain (PAS domain)"/>
    <property type="match status" value="4"/>
</dbReference>
<dbReference type="CDD" id="cd00082">
    <property type="entry name" value="HisKA"/>
    <property type="match status" value="1"/>
</dbReference>
<dbReference type="Pfam" id="PF00072">
    <property type="entry name" value="Response_reg"/>
    <property type="match status" value="1"/>
</dbReference>
<comment type="caution">
    <text evidence="14">The sequence shown here is derived from an EMBL/GenBank/DDBJ whole genome shotgun (WGS) entry which is preliminary data.</text>
</comment>
<dbReference type="InterPro" id="IPR005467">
    <property type="entry name" value="His_kinase_dom"/>
</dbReference>
<feature type="modified residue" description="4-aspartylphosphate" evidence="9">
    <location>
        <position position="808"/>
    </location>
</feature>
<dbReference type="InterPro" id="IPR035965">
    <property type="entry name" value="PAS-like_dom_sf"/>
</dbReference>
<dbReference type="CDD" id="cd16922">
    <property type="entry name" value="HATPase_EvgS-ArcB-TorS-like"/>
    <property type="match status" value="1"/>
</dbReference>
<comment type="catalytic activity">
    <reaction evidence="1">
        <text>ATP + protein L-histidine = ADP + protein N-phospho-L-histidine.</text>
        <dbReference type="EC" id="2.7.13.3"/>
    </reaction>
</comment>
<dbReference type="SMART" id="SM00388">
    <property type="entry name" value="HisKA"/>
    <property type="match status" value="1"/>
</dbReference>
<organism evidence="14 15">
    <name type="scientific">Paenibacillus macquariensis</name>
    <dbReference type="NCBI Taxonomy" id="948756"/>
    <lineage>
        <taxon>Bacteria</taxon>
        <taxon>Bacillati</taxon>
        <taxon>Bacillota</taxon>
        <taxon>Bacilli</taxon>
        <taxon>Bacillales</taxon>
        <taxon>Paenibacillaceae</taxon>
        <taxon>Paenibacillus</taxon>
    </lineage>
</organism>
<dbReference type="CDD" id="cd00130">
    <property type="entry name" value="PAS"/>
    <property type="match status" value="4"/>
</dbReference>
<keyword evidence="7" id="KW-0067">ATP-binding</keyword>
<feature type="domain" description="Histidine kinase" evidence="10">
    <location>
        <begin position="512"/>
        <end position="734"/>
    </location>
</feature>
<feature type="domain" description="PAC" evidence="13">
    <location>
        <begin position="82"/>
        <end position="135"/>
    </location>
</feature>
<feature type="domain" description="PAC" evidence="13">
    <location>
        <begin position="204"/>
        <end position="255"/>
    </location>
</feature>
<evidence type="ECO:0000256" key="8">
    <source>
        <dbReference type="ARBA" id="ARBA00023012"/>
    </source>
</evidence>
<dbReference type="Proteomes" id="UP000186666">
    <property type="component" value="Unassembled WGS sequence"/>
</dbReference>
<dbReference type="EC" id="2.7.13.3" evidence="2"/>
<evidence type="ECO:0000256" key="4">
    <source>
        <dbReference type="ARBA" id="ARBA00022679"/>
    </source>
</evidence>
<dbReference type="InterPro" id="IPR004358">
    <property type="entry name" value="Sig_transdc_His_kin-like_C"/>
</dbReference>
<feature type="domain" description="PAS" evidence="12">
    <location>
        <begin position="136"/>
        <end position="208"/>
    </location>
</feature>
<dbReference type="NCBIfam" id="TIGR00229">
    <property type="entry name" value="sensory_box"/>
    <property type="match status" value="4"/>
</dbReference>
<feature type="domain" description="PAS" evidence="12">
    <location>
        <begin position="390"/>
        <end position="421"/>
    </location>
</feature>
<dbReference type="PRINTS" id="PR00344">
    <property type="entry name" value="BCTRLSENSOR"/>
</dbReference>
<keyword evidence="15" id="KW-1185">Reference proteome</keyword>
<evidence type="ECO:0000256" key="1">
    <source>
        <dbReference type="ARBA" id="ARBA00000085"/>
    </source>
</evidence>
<dbReference type="PROSITE" id="PS50112">
    <property type="entry name" value="PAS"/>
    <property type="match status" value="3"/>
</dbReference>
<dbReference type="Gene3D" id="3.30.565.10">
    <property type="entry name" value="Histidine kinase-like ATPase, C-terminal domain"/>
    <property type="match status" value="1"/>
</dbReference>
<dbReference type="InterPro" id="IPR036097">
    <property type="entry name" value="HisK_dim/P_sf"/>
</dbReference>
<dbReference type="SUPFAM" id="SSF55874">
    <property type="entry name" value="ATPase domain of HSP90 chaperone/DNA topoisomerase II/histidine kinase"/>
    <property type="match status" value="1"/>
</dbReference>
<evidence type="ECO:0000259" key="10">
    <source>
        <dbReference type="PROSITE" id="PS50109"/>
    </source>
</evidence>
<gene>
    <name evidence="14" type="ORF">SAMN05421578_113101</name>
</gene>
<dbReference type="Pfam" id="PF02518">
    <property type="entry name" value="HATPase_c"/>
    <property type="match status" value="1"/>
</dbReference>
<keyword evidence="6" id="KW-0418">Kinase</keyword>
<keyword evidence="3 9" id="KW-0597">Phosphoprotein</keyword>
<dbReference type="PROSITE" id="PS50110">
    <property type="entry name" value="RESPONSE_REGULATORY"/>
    <property type="match status" value="1"/>
</dbReference>
<evidence type="ECO:0000313" key="14">
    <source>
        <dbReference type="EMBL" id="SIR41920.1"/>
    </source>
</evidence>
<dbReference type="InterPro" id="IPR000700">
    <property type="entry name" value="PAS-assoc_C"/>
</dbReference>
<evidence type="ECO:0000256" key="3">
    <source>
        <dbReference type="ARBA" id="ARBA00022553"/>
    </source>
</evidence>
<dbReference type="SMART" id="SM00091">
    <property type="entry name" value="PAS"/>
    <property type="match status" value="4"/>
</dbReference>
<dbReference type="PROSITE" id="PS50113">
    <property type="entry name" value="PAC"/>
    <property type="match status" value="3"/>
</dbReference>
<dbReference type="SMART" id="SM00387">
    <property type="entry name" value="HATPase_c"/>
    <property type="match status" value="1"/>
</dbReference>
<accession>A0ABY1K8T4</accession>
<dbReference type="InterPro" id="IPR013655">
    <property type="entry name" value="PAS_fold_3"/>
</dbReference>
<evidence type="ECO:0000259" key="12">
    <source>
        <dbReference type="PROSITE" id="PS50112"/>
    </source>
</evidence>
<dbReference type="SUPFAM" id="SSF52172">
    <property type="entry name" value="CheY-like"/>
    <property type="match status" value="1"/>
</dbReference>
<evidence type="ECO:0000256" key="5">
    <source>
        <dbReference type="ARBA" id="ARBA00022741"/>
    </source>
</evidence>
<evidence type="ECO:0000256" key="2">
    <source>
        <dbReference type="ARBA" id="ARBA00012438"/>
    </source>
</evidence>
<dbReference type="Gene3D" id="3.40.50.2300">
    <property type="match status" value="1"/>
</dbReference>
<dbReference type="Gene3D" id="2.10.70.100">
    <property type="match status" value="1"/>
</dbReference>
<reference evidence="14 15" key="1">
    <citation type="submission" date="2017-01" db="EMBL/GenBank/DDBJ databases">
        <authorList>
            <person name="Varghese N."/>
            <person name="Submissions S."/>
        </authorList>
    </citation>
    <scope>NUCLEOTIDE SEQUENCE [LARGE SCALE GENOMIC DNA]</scope>
    <source>
        <strain evidence="14 15">ATCC 23464</strain>
    </source>
</reference>
<keyword evidence="8" id="KW-0902">Two-component regulatory system</keyword>
<evidence type="ECO:0000256" key="7">
    <source>
        <dbReference type="ARBA" id="ARBA00022840"/>
    </source>
</evidence>
<feature type="domain" description="PAS" evidence="12">
    <location>
        <begin position="8"/>
        <end position="78"/>
    </location>
</feature>
<dbReference type="SUPFAM" id="SSF47384">
    <property type="entry name" value="Homodimeric domain of signal transducing histidine kinase"/>
    <property type="match status" value="1"/>
</dbReference>
<dbReference type="PROSITE" id="PS50109">
    <property type="entry name" value="HIS_KIN"/>
    <property type="match status" value="1"/>
</dbReference>
<dbReference type="InterPro" id="IPR000014">
    <property type="entry name" value="PAS"/>
</dbReference>